<accession>A0A3P7IWP9</accession>
<comment type="caution">
    <text evidence="2">Lacks conserved residue(s) required for the propagation of feature annotation.</text>
</comment>
<feature type="compositionally biased region" description="Basic and acidic residues" evidence="3">
    <location>
        <begin position="1686"/>
        <end position="1695"/>
    </location>
</feature>
<dbReference type="Gene3D" id="4.10.400.10">
    <property type="entry name" value="Low-density Lipoprotein Receptor"/>
    <property type="match status" value="2"/>
</dbReference>
<dbReference type="GO" id="GO:0005886">
    <property type="term" value="C:plasma membrane"/>
    <property type="evidence" value="ECO:0007669"/>
    <property type="project" value="TreeGrafter"/>
</dbReference>
<feature type="compositionally biased region" description="Basic and acidic residues" evidence="3">
    <location>
        <begin position="1435"/>
        <end position="1447"/>
    </location>
</feature>
<feature type="compositionally biased region" description="Basic residues" evidence="3">
    <location>
        <begin position="1526"/>
        <end position="1536"/>
    </location>
</feature>
<dbReference type="PRINTS" id="PR00261">
    <property type="entry name" value="LDLRECEPTOR"/>
</dbReference>
<evidence type="ECO:0000256" key="3">
    <source>
        <dbReference type="SAM" id="MobiDB-lite"/>
    </source>
</evidence>
<feature type="compositionally biased region" description="Basic and acidic residues" evidence="3">
    <location>
        <begin position="1265"/>
        <end position="1276"/>
    </location>
</feature>
<dbReference type="PANTHER" id="PTHR22722:SF5">
    <property type="entry name" value="LOW-DENSITY LIPOPROTEIN RECEPTOR-RELATED PROTEIN 1B"/>
    <property type="match status" value="1"/>
</dbReference>
<feature type="region of interest" description="Disordered" evidence="3">
    <location>
        <begin position="1167"/>
        <end position="1187"/>
    </location>
</feature>
<dbReference type="OrthoDB" id="6514358at2759"/>
<feature type="compositionally biased region" description="Pro residues" evidence="3">
    <location>
        <begin position="861"/>
        <end position="870"/>
    </location>
</feature>
<feature type="compositionally biased region" description="Basic and acidic residues" evidence="3">
    <location>
        <begin position="1400"/>
        <end position="1419"/>
    </location>
</feature>
<feature type="region of interest" description="Disordered" evidence="3">
    <location>
        <begin position="381"/>
        <end position="413"/>
    </location>
</feature>
<dbReference type="SUPFAM" id="SSF57424">
    <property type="entry name" value="LDL receptor-like module"/>
    <property type="match status" value="2"/>
</dbReference>
<dbReference type="PROSITE" id="PS50068">
    <property type="entry name" value="LDLRA_2"/>
    <property type="match status" value="2"/>
</dbReference>
<dbReference type="Pfam" id="PF00057">
    <property type="entry name" value="Ldl_recept_a"/>
    <property type="match status" value="1"/>
</dbReference>
<organism evidence="5 6">
    <name type="scientific">Strongylus vulgaris</name>
    <name type="common">Blood worm</name>
    <dbReference type="NCBI Taxonomy" id="40348"/>
    <lineage>
        <taxon>Eukaryota</taxon>
        <taxon>Metazoa</taxon>
        <taxon>Ecdysozoa</taxon>
        <taxon>Nematoda</taxon>
        <taxon>Chromadorea</taxon>
        <taxon>Rhabditida</taxon>
        <taxon>Rhabditina</taxon>
        <taxon>Rhabditomorpha</taxon>
        <taxon>Strongyloidea</taxon>
        <taxon>Strongylidae</taxon>
        <taxon>Strongylus</taxon>
    </lineage>
</organism>
<reference evidence="5 6" key="1">
    <citation type="submission" date="2018-11" db="EMBL/GenBank/DDBJ databases">
        <authorList>
            <consortium name="Pathogen Informatics"/>
        </authorList>
    </citation>
    <scope>NUCLEOTIDE SEQUENCE [LARGE SCALE GENOMIC DNA]</scope>
</reference>
<feature type="compositionally biased region" description="Low complexity" evidence="3">
    <location>
        <begin position="904"/>
        <end position="916"/>
    </location>
</feature>
<feature type="disulfide bond" evidence="2">
    <location>
        <begin position="50"/>
        <end position="62"/>
    </location>
</feature>
<feature type="region of interest" description="Disordered" evidence="3">
    <location>
        <begin position="1603"/>
        <end position="1650"/>
    </location>
</feature>
<dbReference type="SMART" id="SM00192">
    <property type="entry name" value="LDLa"/>
    <property type="match status" value="2"/>
</dbReference>
<dbReference type="InterPro" id="IPR036055">
    <property type="entry name" value="LDL_receptor-like_sf"/>
</dbReference>
<feature type="compositionally biased region" description="Low complexity" evidence="3">
    <location>
        <begin position="1344"/>
        <end position="1358"/>
    </location>
</feature>
<feature type="compositionally biased region" description="Polar residues" evidence="3">
    <location>
        <begin position="1241"/>
        <end position="1256"/>
    </location>
</feature>
<feature type="compositionally biased region" description="Polar residues" evidence="3">
    <location>
        <begin position="1618"/>
        <end position="1636"/>
    </location>
</feature>
<keyword evidence="6" id="KW-1185">Reference proteome</keyword>
<gene>
    <name evidence="5" type="ORF">SVUK_LOCUS9744</name>
</gene>
<keyword evidence="4" id="KW-1133">Transmembrane helix</keyword>
<feature type="region of interest" description="Disordered" evidence="3">
    <location>
        <begin position="1100"/>
        <end position="1128"/>
    </location>
</feature>
<dbReference type="EMBL" id="UYYB01094615">
    <property type="protein sequence ID" value="VDM74746.1"/>
    <property type="molecule type" value="Genomic_DNA"/>
</dbReference>
<feature type="compositionally biased region" description="Basic and acidic residues" evidence="3">
    <location>
        <begin position="1472"/>
        <end position="1481"/>
    </location>
</feature>
<evidence type="ECO:0000256" key="4">
    <source>
        <dbReference type="SAM" id="Phobius"/>
    </source>
</evidence>
<feature type="region of interest" description="Disordered" evidence="3">
    <location>
        <begin position="1519"/>
        <end position="1588"/>
    </location>
</feature>
<feature type="disulfide bond" evidence="2">
    <location>
        <begin position="57"/>
        <end position="75"/>
    </location>
</feature>
<feature type="region of interest" description="Disordered" evidence="3">
    <location>
        <begin position="1386"/>
        <end position="1489"/>
    </location>
</feature>
<feature type="compositionally biased region" description="Polar residues" evidence="3">
    <location>
        <begin position="272"/>
        <end position="284"/>
    </location>
</feature>
<protein>
    <submittedName>
        <fullName evidence="5">Uncharacterized protein</fullName>
    </submittedName>
</protein>
<dbReference type="GO" id="GO:0005041">
    <property type="term" value="F:low-density lipoprotein particle receptor activity"/>
    <property type="evidence" value="ECO:0007669"/>
    <property type="project" value="TreeGrafter"/>
</dbReference>
<proteinExistence type="predicted"/>
<evidence type="ECO:0000256" key="1">
    <source>
        <dbReference type="ARBA" id="ARBA00023157"/>
    </source>
</evidence>
<evidence type="ECO:0000256" key="2">
    <source>
        <dbReference type="PROSITE-ProRule" id="PRU00124"/>
    </source>
</evidence>
<feature type="compositionally biased region" description="Polar residues" evidence="3">
    <location>
        <begin position="1388"/>
        <end position="1398"/>
    </location>
</feature>
<feature type="compositionally biased region" description="Basic and acidic residues" evidence="3">
    <location>
        <begin position="1294"/>
        <end position="1306"/>
    </location>
</feature>
<feature type="region of interest" description="Disordered" evidence="3">
    <location>
        <begin position="1056"/>
        <end position="1086"/>
    </location>
</feature>
<feature type="compositionally biased region" description="Polar residues" evidence="3">
    <location>
        <begin position="1361"/>
        <end position="1373"/>
    </location>
</feature>
<keyword evidence="1 2" id="KW-1015">Disulfide bond</keyword>
<dbReference type="InterPro" id="IPR002172">
    <property type="entry name" value="LDrepeatLR_classA_rpt"/>
</dbReference>
<feature type="compositionally biased region" description="Basic and acidic residues" evidence="3">
    <location>
        <begin position="1169"/>
        <end position="1187"/>
    </location>
</feature>
<name>A0A3P7IWP9_STRVU</name>
<feature type="region of interest" description="Disordered" evidence="3">
    <location>
        <begin position="1232"/>
        <end position="1373"/>
    </location>
</feature>
<feature type="region of interest" description="Disordered" evidence="3">
    <location>
        <begin position="853"/>
        <end position="968"/>
    </location>
</feature>
<feature type="region of interest" description="Disordered" evidence="3">
    <location>
        <begin position="1671"/>
        <end position="1705"/>
    </location>
</feature>
<feature type="compositionally biased region" description="Low complexity" evidence="3">
    <location>
        <begin position="1074"/>
        <end position="1086"/>
    </location>
</feature>
<dbReference type="InterPro" id="IPR051221">
    <property type="entry name" value="LDLR-related"/>
</dbReference>
<dbReference type="PANTHER" id="PTHR22722">
    <property type="entry name" value="LOW-DENSITY LIPOPROTEIN RECEPTOR-RELATED PROTEIN 2-RELATED"/>
    <property type="match status" value="1"/>
</dbReference>
<feature type="region of interest" description="Disordered" evidence="3">
    <location>
        <begin position="272"/>
        <end position="298"/>
    </location>
</feature>
<sequence>MEHMLGDGLRIGLQSKTHFSAELNTGYARLRGYKSKNNIVAVSGRLPGRCMPGDFDCGFGRCVPITVFHDGKPDCHDGSDEWCFFGQVKCGAYCIDMSQALGCIFSPKCDDSSRQPQWCAVSKEKLCGNPGSFPCKGYGECVLWQWLLDGTKHCIDGSDEDQNYVRTLEGSYRCYYNRTKVVTMPPPLNYSEAFLKNVNPSLPGRPPQFPTLFPTVPSHTVAPSFTTQPPPINPSPPVHLSRITGLPPLPPPYPTLLPQSTPFNPNPVSLTQTKSPVASETGNTIVPGYTITPSDPFGSPDVILPTSISPNDLLESNSFMPNQGSQQISSATSLPALSTPLNIAGSSFTRRRGLVGHIRGRATTTMMPGKVVTHISVTVVDTKEASRPSGRQPGEVRGHIPAGNPEGSTKVDKIENRGGQPSITHIDLTSNGDGPIVITQTSTSHPKTSLATFTDSSNAWDAVAGATETAPKSSLTAPPHPASVVIPVQTAGRTGGKEAEAVETSDITSISELGARDRCLHELVANAKDKYSNYECQCAVGEMEVNGVCEGHERDLTFFKLDIHSVCGKEDLTDEQKKWVAIGKLAESLDLEACLRMTANGDAIVNSICGADCDLDNIRRIMKEQPDDPRRVTIEEAPLCEDSSSNYCHENAICLVDDVRLKCRCRSGTNDTSDGLGRECVGIPTDNDCIMILGACLIFWLIILLGILLLIPLLIFLLSHCCPGNRRNIHPAEHEHTSEHHRHHKHTKKAKGEGDYKHIAAIMSSASAPGAKITKEVAMNLALSDLYKNDHVAVGNKNNVATIEDAHAETLNTVINQPNNIPQTGNTVNGAALVMNEIPSIPGTVPVPYGETPILDQVTQPPLPQQPPVEGPAVLPQRNPLAHRTASQQSFSIPEAQKPPVPPSALSAPAVGSVVSFPREISTPRPVDPPVVTPYATPPHGTPPHVTPPPVASLPPPSTGTPPQTVAGTVPTLPPPAPPPPSFPVAVEVHRNNDPNEKKLSRTISTHSIGVQPTIWESYKALGDVYSKQDNLDRQGSSSSLDTLIYSRYPHMTATLFAPKPASSGDKRKPEKSQPPAALTTQPLLPSSAALATEPIFAPAKMDGEKSSTEDDVQVRSAVSPRKDRSDQAARLAAMLGVTIDNSSISSSSLPERPPALALPQSDEQIVEEMSKEGVELPIPPKEEPELSLDERIIQTTPDITLPSHVESKEADIDLAPVPILPALPAVPNVEITESDDSARPITSKNGRTLATSVKPTNGVFVPKKAREQKGKDQMKKAPTVPGADLSRPAGSRELLKPPDRTHSSADDSDPEVATFKRLARNGRSKGATPLARRRPRRPERQLSSISEKSAEIAAEAALQHQPQDYSISAPNTTRSLTEWQRYIPKHTLQNTSGSDSQTDIDRPTKKDFDKSRIGEKRISPSGSKTLEKQKRRRAEADLSAKSRDSMSEPLAHRRSRLSPIPSTSSAPLVESYRKSEKERGLVSSPDIPDVTFRRSLDRLDLLEGSPDYTINRGAFTSRSQVGSGRKVRRAGRHSRQTPGVRSKETEQIAKDLSQTSDEGETAGLSTVNSGLRKLPSKGIETPHSSKVTHHALISRRIATRRQETHITKSAGDLTLEPRSSSSMSHRGKTSRSADNISRRPPWNSSPYVPDDKYKIYREPFLPEIKSTSRCSSTIELSPYFSPGADSDKPPKEDLWWGPPPRSFR</sequence>
<keyword evidence="4" id="KW-0812">Transmembrane</keyword>
<dbReference type="Proteomes" id="UP000270094">
    <property type="component" value="Unassembled WGS sequence"/>
</dbReference>
<evidence type="ECO:0000313" key="5">
    <source>
        <dbReference type="EMBL" id="VDM74746.1"/>
    </source>
</evidence>
<dbReference type="GO" id="GO:0043235">
    <property type="term" value="C:receptor complex"/>
    <property type="evidence" value="ECO:0007669"/>
    <property type="project" value="TreeGrafter"/>
</dbReference>
<feature type="compositionally biased region" description="Pro residues" evidence="3">
    <location>
        <begin position="926"/>
        <end position="960"/>
    </location>
</feature>
<dbReference type="CDD" id="cd00112">
    <property type="entry name" value="LDLa"/>
    <property type="match status" value="2"/>
</dbReference>
<feature type="transmembrane region" description="Helical" evidence="4">
    <location>
        <begin position="690"/>
        <end position="718"/>
    </location>
</feature>
<keyword evidence="4" id="KW-0472">Membrane</keyword>
<evidence type="ECO:0000313" key="6">
    <source>
        <dbReference type="Proteomes" id="UP000270094"/>
    </source>
</evidence>